<sequence>MTKKPSPGHFPLSSSKGETLHLDLCGPITMQAGSRAQYFLQIAKSSSWYIWVFFLQKKYEAKEKIKNLILKIKKTLLSTISNILSDKGSEFKNNDLPLFFQAEGVTHLTTSTYTPQQNPVAERGNQTTTDKARCLLKDSGLPLSYWEEAVNTSVYL</sequence>
<organism evidence="16 17">
    <name type="scientific">Austropuccinia psidii MF-1</name>
    <dbReference type="NCBI Taxonomy" id="1389203"/>
    <lineage>
        <taxon>Eukaryota</taxon>
        <taxon>Fungi</taxon>
        <taxon>Dikarya</taxon>
        <taxon>Basidiomycota</taxon>
        <taxon>Pucciniomycotina</taxon>
        <taxon>Pucciniomycetes</taxon>
        <taxon>Pucciniales</taxon>
        <taxon>Sphaerophragmiaceae</taxon>
        <taxon>Austropuccinia</taxon>
    </lineage>
</organism>
<dbReference type="InterPro" id="IPR001584">
    <property type="entry name" value="Integrase_cat-core"/>
</dbReference>
<dbReference type="GO" id="GO:0032196">
    <property type="term" value="P:transposition"/>
    <property type="evidence" value="ECO:0007669"/>
    <property type="project" value="UniProtKB-KW"/>
</dbReference>
<keyword evidence="4" id="KW-0479">Metal-binding</keyword>
<dbReference type="InterPro" id="IPR012337">
    <property type="entry name" value="RNaseH-like_sf"/>
</dbReference>
<evidence type="ECO:0000256" key="11">
    <source>
        <dbReference type="ARBA" id="ARBA00022932"/>
    </source>
</evidence>
<dbReference type="PANTHER" id="PTHR42648">
    <property type="entry name" value="TRANSPOSASE, PUTATIVE-RELATED"/>
    <property type="match status" value="1"/>
</dbReference>
<comment type="catalytic activity">
    <reaction evidence="14">
        <text>DNA(n) + a 2'-deoxyribonucleoside 5'-triphosphate = DNA(n+1) + diphosphate</text>
        <dbReference type="Rhea" id="RHEA:22508"/>
        <dbReference type="Rhea" id="RHEA-COMP:17339"/>
        <dbReference type="Rhea" id="RHEA-COMP:17340"/>
        <dbReference type="ChEBI" id="CHEBI:33019"/>
        <dbReference type="ChEBI" id="CHEBI:61560"/>
        <dbReference type="ChEBI" id="CHEBI:173112"/>
        <dbReference type="EC" id="2.7.7.7"/>
    </reaction>
</comment>
<evidence type="ECO:0000313" key="16">
    <source>
        <dbReference type="EMBL" id="MBW0476596.1"/>
    </source>
</evidence>
<evidence type="ECO:0000256" key="8">
    <source>
        <dbReference type="ARBA" id="ARBA00022884"/>
    </source>
</evidence>
<dbReference type="Proteomes" id="UP000765509">
    <property type="component" value="Unassembled WGS sequence"/>
</dbReference>
<gene>
    <name evidence="16" type="ORF">O181_016311</name>
</gene>
<dbReference type="InterPro" id="IPR039537">
    <property type="entry name" value="Retrotran_Ty1/copia-like"/>
</dbReference>
<dbReference type="InterPro" id="IPR036397">
    <property type="entry name" value="RNaseH_sf"/>
</dbReference>
<keyword evidence="1" id="KW-0815">Transposition</keyword>
<dbReference type="GO" id="GO:0003964">
    <property type="term" value="F:RNA-directed DNA polymerase activity"/>
    <property type="evidence" value="ECO:0007669"/>
    <property type="project" value="UniProtKB-KW"/>
</dbReference>
<evidence type="ECO:0000256" key="3">
    <source>
        <dbReference type="ARBA" id="ARBA00022722"/>
    </source>
</evidence>
<comment type="catalytic activity">
    <reaction evidence="13">
        <text>DNA(n) + a 2'-deoxyribonucleoside 5'-triphosphate = DNA(n+1) + diphosphate</text>
        <dbReference type="Rhea" id="RHEA:22508"/>
        <dbReference type="Rhea" id="RHEA-COMP:17339"/>
        <dbReference type="Rhea" id="RHEA-COMP:17340"/>
        <dbReference type="ChEBI" id="CHEBI:33019"/>
        <dbReference type="ChEBI" id="CHEBI:61560"/>
        <dbReference type="ChEBI" id="CHEBI:173112"/>
        <dbReference type="EC" id="2.7.7.49"/>
    </reaction>
</comment>
<keyword evidence="11" id="KW-0808">Transferase</keyword>
<keyword evidence="12" id="KW-0233">DNA recombination</keyword>
<dbReference type="SUPFAM" id="SSF53098">
    <property type="entry name" value="Ribonuclease H-like"/>
    <property type="match status" value="1"/>
</dbReference>
<keyword evidence="11" id="KW-0239">DNA-directed DNA polymerase</keyword>
<dbReference type="Gene3D" id="3.30.420.10">
    <property type="entry name" value="Ribonuclease H-like superfamily/Ribonuclease H"/>
    <property type="match status" value="1"/>
</dbReference>
<evidence type="ECO:0000256" key="4">
    <source>
        <dbReference type="ARBA" id="ARBA00022723"/>
    </source>
</evidence>
<evidence type="ECO:0000256" key="5">
    <source>
        <dbReference type="ARBA" id="ARBA00022759"/>
    </source>
</evidence>
<keyword evidence="10" id="KW-0695">RNA-directed DNA polymerase</keyword>
<keyword evidence="7" id="KW-0460">Magnesium</keyword>
<evidence type="ECO:0000313" key="17">
    <source>
        <dbReference type="Proteomes" id="UP000765509"/>
    </source>
</evidence>
<dbReference type="AlphaFoldDB" id="A0A9Q3C1G4"/>
<dbReference type="PANTHER" id="PTHR42648:SF11">
    <property type="entry name" value="TRANSPOSON TY4-P GAG-POL POLYPROTEIN"/>
    <property type="match status" value="1"/>
</dbReference>
<keyword evidence="3" id="KW-0540">Nuclease</keyword>
<keyword evidence="17" id="KW-1185">Reference proteome</keyword>
<keyword evidence="9" id="KW-0229">DNA integration</keyword>
<dbReference type="GO" id="GO:0004519">
    <property type="term" value="F:endonuclease activity"/>
    <property type="evidence" value="ECO:0007669"/>
    <property type="project" value="UniProtKB-KW"/>
</dbReference>
<dbReference type="GO" id="GO:0005634">
    <property type="term" value="C:nucleus"/>
    <property type="evidence" value="ECO:0007669"/>
    <property type="project" value="UniProtKB-ARBA"/>
</dbReference>
<evidence type="ECO:0000256" key="6">
    <source>
        <dbReference type="ARBA" id="ARBA00022801"/>
    </source>
</evidence>
<evidence type="ECO:0000256" key="2">
    <source>
        <dbReference type="ARBA" id="ARBA00022695"/>
    </source>
</evidence>
<dbReference type="PROSITE" id="PS50994">
    <property type="entry name" value="INTEGRASE"/>
    <property type="match status" value="1"/>
</dbReference>
<evidence type="ECO:0000259" key="15">
    <source>
        <dbReference type="PROSITE" id="PS50994"/>
    </source>
</evidence>
<dbReference type="OrthoDB" id="3243429at2759"/>
<name>A0A9Q3C1G4_9BASI</name>
<evidence type="ECO:0000256" key="7">
    <source>
        <dbReference type="ARBA" id="ARBA00022842"/>
    </source>
</evidence>
<protein>
    <recommendedName>
        <fullName evidence="15">Integrase catalytic domain-containing protein</fullName>
    </recommendedName>
</protein>
<feature type="domain" description="Integrase catalytic" evidence="15">
    <location>
        <begin position="7"/>
        <end position="156"/>
    </location>
</feature>
<keyword evidence="2" id="KW-0548">Nucleotidyltransferase</keyword>
<evidence type="ECO:0000256" key="12">
    <source>
        <dbReference type="ARBA" id="ARBA00023172"/>
    </source>
</evidence>
<evidence type="ECO:0000256" key="13">
    <source>
        <dbReference type="ARBA" id="ARBA00048173"/>
    </source>
</evidence>
<accession>A0A9Q3C1G4</accession>
<dbReference type="GO" id="GO:0006310">
    <property type="term" value="P:DNA recombination"/>
    <property type="evidence" value="ECO:0007669"/>
    <property type="project" value="UniProtKB-KW"/>
</dbReference>
<evidence type="ECO:0000256" key="9">
    <source>
        <dbReference type="ARBA" id="ARBA00022908"/>
    </source>
</evidence>
<keyword evidence="5" id="KW-0255">Endonuclease</keyword>
<comment type="caution">
    <text evidence="16">The sequence shown here is derived from an EMBL/GenBank/DDBJ whole genome shotgun (WGS) entry which is preliminary data.</text>
</comment>
<dbReference type="GO" id="GO:0046872">
    <property type="term" value="F:metal ion binding"/>
    <property type="evidence" value="ECO:0007669"/>
    <property type="project" value="UniProtKB-KW"/>
</dbReference>
<dbReference type="GO" id="GO:0003723">
    <property type="term" value="F:RNA binding"/>
    <property type="evidence" value="ECO:0007669"/>
    <property type="project" value="UniProtKB-KW"/>
</dbReference>
<proteinExistence type="predicted"/>
<dbReference type="GO" id="GO:0016787">
    <property type="term" value="F:hydrolase activity"/>
    <property type="evidence" value="ECO:0007669"/>
    <property type="project" value="UniProtKB-KW"/>
</dbReference>
<dbReference type="GO" id="GO:0003887">
    <property type="term" value="F:DNA-directed DNA polymerase activity"/>
    <property type="evidence" value="ECO:0007669"/>
    <property type="project" value="UniProtKB-KW"/>
</dbReference>
<dbReference type="GO" id="GO:0015074">
    <property type="term" value="P:DNA integration"/>
    <property type="evidence" value="ECO:0007669"/>
    <property type="project" value="UniProtKB-KW"/>
</dbReference>
<reference evidence="16" key="1">
    <citation type="submission" date="2021-03" db="EMBL/GenBank/DDBJ databases">
        <title>Draft genome sequence of rust myrtle Austropuccinia psidii MF-1, a brazilian biotype.</title>
        <authorList>
            <person name="Quecine M.C."/>
            <person name="Pachon D.M.R."/>
            <person name="Bonatelli M.L."/>
            <person name="Correr F.H."/>
            <person name="Franceschini L.M."/>
            <person name="Leite T.F."/>
            <person name="Margarido G.R.A."/>
            <person name="Almeida C.A."/>
            <person name="Ferrarezi J.A."/>
            <person name="Labate C.A."/>
        </authorList>
    </citation>
    <scope>NUCLEOTIDE SEQUENCE</scope>
    <source>
        <strain evidence="16">MF-1</strain>
    </source>
</reference>
<evidence type="ECO:0000256" key="1">
    <source>
        <dbReference type="ARBA" id="ARBA00022578"/>
    </source>
</evidence>
<keyword evidence="6" id="KW-0378">Hydrolase</keyword>
<dbReference type="EMBL" id="AVOT02004522">
    <property type="protein sequence ID" value="MBW0476596.1"/>
    <property type="molecule type" value="Genomic_DNA"/>
</dbReference>
<evidence type="ECO:0000256" key="14">
    <source>
        <dbReference type="ARBA" id="ARBA00049244"/>
    </source>
</evidence>
<evidence type="ECO:0000256" key="10">
    <source>
        <dbReference type="ARBA" id="ARBA00022918"/>
    </source>
</evidence>
<keyword evidence="8" id="KW-0694">RNA-binding</keyword>